<keyword evidence="3" id="KW-0378">Hydrolase</keyword>
<dbReference type="InterPro" id="IPR033116">
    <property type="entry name" value="TRYPSIN_SER"/>
</dbReference>
<dbReference type="PROSITE" id="PS50240">
    <property type="entry name" value="TRYPSIN_DOM"/>
    <property type="match status" value="1"/>
</dbReference>
<dbReference type="FunFam" id="2.40.10.10:FF:000068">
    <property type="entry name" value="transmembrane protease serine 2"/>
    <property type="match status" value="1"/>
</dbReference>
<evidence type="ECO:0000313" key="7">
    <source>
        <dbReference type="Proteomes" id="UP000616769"/>
    </source>
</evidence>
<dbReference type="InterPro" id="IPR009003">
    <property type="entry name" value="Peptidase_S1_PA"/>
</dbReference>
<evidence type="ECO:0000256" key="3">
    <source>
        <dbReference type="ARBA" id="ARBA00022801"/>
    </source>
</evidence>
<comment type="caution">
    <text evidence="6">The sequence shown here is derived from an EMBL/GenBank/DDBJ whole genome shotgun (WGS) entry which is preliminary data.</text>
</comment>
<evidence type="ECO:0000256" key="1">
    <source>
        <dbReference type="ARBA" id="ARBA00007664"/>
    </source>
</evidence>
<dbReference type="PRINTS" id="PR00722">
    <property type="entry name" value="CHYMOTRYPSIN"/>
</dbReference>
<dbReference type="SUPFAM" id="SSF50494">
    <property type="entry name" value="Trypsin-like serine proteases"/>
    <property type="match status" value="1"/>
</dbReference>
<gene>
    <name evidence="6" type="ORF">QR98_0026040</name>
</gene>
<evidence type="ECO:0000313" key="6">
    <source>
        <dbReference type="EMBL" id="KPM04162.1"/>
    </source>
</evidence>
<dbReference type="GO" id="GO:0006508">
    <property type="term" value="P:proteolysis"/>
    <property type="evidence" value="ECO:0007669"/>
    <property type="project" value="UniProtKB-KW"/>
</dbReference>
<dbReference type="Gene3D" id="2.40.10.10">
    <property type="entry name" value="Trypsin-like serine proteases"/>
    <property type="match status" value="1"/>
</dbReference>
<dbReference type="PROSITE" id="PS00134">
    <property type="entry name" value="TRYPSIN_HIS"/>
    <property type="match status" value="1"/>
</dbReference>
<dbReference type="PROSITE" id="PS00135">
    <property type="entry name" value="TRYPSIN_SER"/>
    <property type="match status" value="1"/>
</dbReference>
<dbReference type="InterPro" id="IPR001254">
    <property type="entry name" value="Trypsin_dom"/>
</dbReference>
<evidence type="ECO:0000256" key="5">
    <source>
        <dbReference type="ARBA" id="ARBA00023157"/>
    </source>
</evidence>
<comment type="similarity">
    <text evidence="1">Belongs to the peptidase S1 family.</text>
</comment>
<name>A0A131ZZ69_SARSC</name>
<dbReference type="SMART" id="SM00020">
    <property type="entry name" value="Tryp_SPc"/>
    <property type="match status" value="1"/>
</dbReference>
<reference evidence="6 7" key="1">
    <citation type="journal article" date="2015" name="Parasit. Vectors">
        <title>Draft genome of the scabies mite.</title>
        <authorList>
            <person name="Rider S.D.Jr."/>
            <person name="Morgan M.S."/>
            <person name="Arlian L.G."/>
        </authorList>
    </citation>
    <scope>NUCLEOTIDE SEQUENCE [LARGE SCALE GENOMIC DNA]</scope>
    <source>
        <strain evidence="6">Arlian Lab</strain>
    </source>
</reference>
<dbReference type="PANTHER" id="PTHR24276">
    <property type="entry name" value="POLYSERASE-RELATED"/>
    <property type="match status" value="1"/>
</dbReference>
<dbReference type="OrthoDB" id="6503465at2759"/>
<keyword evidence="2 6" id="KW-0645">Protease</keyword>
<keyword evidence="4" id="KW-0720">Serine protease</keyword>
<evidence type="ECO:0000256" key="2">
    <source>
        <dbReference type="ARBA" id="ARBA00022670"/>
    </source>
</evidence>
<dbReference type="EMBL" id="JXLN01007682">
    <property type="protein sequence ID" value="KPM04162.1"/>
    <property type="molecule type" value="Genomic_DNA"/>
</dbReference>
<proteinExistence type="inferred from homology"/>
<evidence type="ECO:0000256" key="4">
    <source>
        <dbReference type="ARBA" id="ARBA00022825"/>
    </source>
</evidence>
<dbReference type="Pfam" id="PF00089">
    <property type="entry name" value="Trypsin"/>
    <property type="match status" value="1"/>
</dbReference>
<dbReference type="Proteomes" id="UP000616769">
    <property type="component" value="Unassembled WGS sequence"/>
</dbReference>
<accession>A0A131ZZ69</accession>
<dbReference type="AlphaFoldDB" id="A0A131ZZ69"/>
<keyword evidence="5" id="KW-1015">Disulfide bond</keyword>
<dbReference type="InterPro" id="IPR001314">
    <property type="entry name" value="Peptidase_S1A"/>
</dbReference>
<dbReference type="InterPro" id="IPR018114">
    <property type="entry name" value="TRYPSIN_HIS"/>
</dbReference>
<sequence length="305" mass="34393">MKSLVLYLYLNNPWHRSGPLSAKHNLPIPDENDWYGDCGHETSLHQPFFPMTELEATINSNESCHSLNAIDDYHRIVNGQTVHSSRRLFQIALLNRQKFFCGGSLISRRFVITAAHCVHRISIKDLKIRYATKRYESGPTMVAHSVFKHPDYSPKTSENDIALIRLAYPLPKIPFFLDRISINQNKSIGLKSNETVIVSGWGRTGRFKPISKNLLMASLKTVDIEECKNKWDKMFKVNTQSMICAAEAERSACNGDSGGPLTLGNKLIGIVSVGSSNCLSLELPNIYTNVAYFNEWIMNTIKNNS</sequence>
<dbReference type="PANTHER" id="PTHR24276:SF91">
    <property type="entry name" value="AT26814P-RELATED"/>
    <property type="match status" value="1"/>
</dbReference>
<dbReference type="GO" id="GO:0004252">
    <property type="term" value="F:serine-type endopeptidase activity"/>
    <property type="evidence" value="ECO:0007669"/>
    <property type="project" value="InterPro"/>
</dbReference>
<protein>
    <submittedName>
        <fullName evidence="6">Sar s 6 / Sar s 9 allergen (Serine protease-like protein)</fullName>
    </submittedName>
</protein>
<organism evidence="6 7">
    <name type="scientific">Sarcoptes scabiei</name>
    <name type="common">Itch mite</name>
    <name type="synonym">Acarus scabiei</name>
    <dbReference type="NCBI Taxonomy" id="52283"/>
    <lineage>
        <taxon>Eukaryota</taxon>
        <taxon>Metazoa</taxon>
        <taxon>Ecdysozoa</taxon>
        <taxon>Arthropoda</taxon>
        <taxon>Chelicerata</taxon>
        <taxon>Arachnida</taxon>
        <taxon>Acari</taxon>
        <taxon>Acariformes</taxon>
        <taxon>Sarcoptiformes</taxon>
        <taxon>Astigmata</taxon>
        <taxon>Psoroptidia</taxon>
        <taxon>Sarcoptoidea</taxon>
        <taxon>Sarcoptidae</taxon>
        <taxon>Sarcoptinae</taxon>
        <taxon>Sarcoptes</taxon>
    </lineage>
</organism>
<dbReference type="VEuPathDB" id="VectorBase:SSCA002940"/>
<dbReference type="CDD" id="cd00190">
    <property type="entry name" value="Tryp_SPc"/>
    <property type="match status" value="1"/>
</dbReference>
<dbReference type="InterPro" id="IPR050430">
    <property type="entry name" value="Peptidase_S1"/>
</dbReference>
<dbReference type="InterPro" id="IPR043504">
    <property type="entry name" value="Peptidase_S1_PA_chymotrypsin"/>
</dbReference>
<dbReference type="FunFam" id="2.40.10.10:FF:000036">
    <property type="entry name" value="Trypsin beta"/>
    <property type="match status" value="1"/>
</dbReference>